<reference evidence="1" key="1">
    <citation type="submission" date="2022-04" db="EMBL/GenBank/DDBJ databases">
        <title>A functionally conserved STORR gene fusion in Papaver species that diverged 16.8 million years ago.</title>
        <authorList>
            <person name="Catania T."/>
        </authorList>
    </citation>
    <scope>NUCLEOTIDE SEQUENCE</scope>
    <source>
        <strain evidence="1">S-188037</strain>
    </source>
</reference>
<sequence>GFCCIDYQGSKCNLLVCYGKLRGTQIKNKSLTEELINLASIWEMFADNFPNCSSYMSLIYQKISI</sequence>
<dbReference type="AlphaFoldDB" id="A0AAD4SRF5"/>
<evidence type="ECO:0000313" key="1">
    <source>
        <dbReference type="EMBL" id="KAI3919850.1"/>
    </source>
</evidence>
<name>A0AAD4SRF5_9MAGN</name>
<comment type="caution">
    <text evidence="1">The sequence shown here is derived from an EMBL/GenBank/DDBJ whole genome shotgun (WGS) entry which is preliminary data.</text>
</comment>
<protein>
    <submittedName>
        <fullName evidence="1">Uncharacterized protein</fullName>
    </submittedName>
</protein>
<dbReference type="EMBL" id="JAJJMB010008870">
    <property type="protein sequence ID" value="KAI3919850.1"/>
    <property type="molecule type" value="Genomic_DNA"/>
</dbReference>
<feature type="non-terminal residue" evidence="1">
    <location>
        <position position="1"/>
    </location>
</feature>
<gene>
    <name evidence="1" type="ORF">MKW98_001106</name>
</gene>
<proteinExistence type="predicted"/>
<keyword evidence="2" id="KW-1185">Reference proteome</keyword>
<organism evidence="1 2">
    <name type="scientific">Papaver atlanticum</name>
    <dbReference type="NCBI Taxonomy" id="357466"/>
    <lineage>
        <taxon>Eukaryota</taxon>
        <taxon>Viridiplantae</taxon>
        <taxon>Streptophyta</taxon>
        <taxon>Embryophyta</taxon>
        <taxon>Tracheophyta</taxon>
        <taxon>Spermatophyta</taxon>
        <taxon>Magnoliopsida</taxon>
        <taxon>Ranunculales</taxon>
        <taxon>Papaveraceae</taxon>
        <taxon>Papaveroideae</taxon>
        <taxon>Papaver</taxon>
    </lineage>
</organism>
<accession>A0AAD4SRF5</accession>
<dbReference type="Proteomes" id="UP001202328">
    <property type="component" value="Unassembled WGS sequence"/>
</dbReference>
<evidence type="ECO:0000313" key="2">
    <source>
        <dbReference type="Proteomes" id="UP001202328"/>
    </source>
</evidence>